<protein>
    <submittedName>
        <fullName evidence="1">Uncharacterized protein</fullName>
    </submittedName>
</protein>
<reference evidence="1 2" key="1">
    <citation type="journal article" date="2023" name="Mol. Ecol. Resour.">
        <title>Chromosome-level genome assembly of a triploid poplar Populus alba 'Berolinensis'.</title>
        <authorList>
            <person name="Chen S."/>
            <person name="Yu Y."/>
            <person name="Wang X."/>
            <person name="Wang S."/>
            <person name="Zhang T."/>
            <person name="Zhou Y."/>
            <person name="He R."/>
            <person name="Meng N."/>
            <person name="Wang Y."/>
            <person name="Liu W."/>
            <person name="Liu Z."/>
            <person name="Liu J."/>
            <person name="Guo Q."/>
            <person name="Huang H."/>
            <person name="Sederoff R.R."/>
            <person name="Wang G."/>
            <person name="Qu G."/>
            <person name="Chen S."/>
        </authorList>
    </citation>
    <scope>NUCLEOTIDE SEQUENCE [LARGE SCALE GENOMIC DNA]</scope>
    <source>
        <strain evidence="1">SC-2020</strain>
    </source>
</reference>
<name>A0AAD6LLP3_9ROSI</name>
<gene>
    <name evidence="1" type="ORF">NC653_036600</name>
</gene>
<sequence>MLRKQWSSFPLQLSYWMMNPNSGKDRTGSWVRSEKVQWSENGRRVSRAQPLQSPIKRARLSKSPCKLGLELC</sequence>
<evidence type="ECO:0000313" key="1">
    <source>
        <dbReference type="EMBL" id="KAJ6968669.1"/>
    </source>
</evidence>
<dbReference type="Proteomes" id="UP001164929">
    <property type="component" value="Chromosome 16"/>
</dbReference>
<comment type="caution">
    <text evidence="1">The sequence shown here is derived from an EMBL/GenBank/DDBJ whole genome shotgun (WGS) entry which is preliminary data.</text>
</comment>
<organism evidence="1 2">
    <name type="scientific">Populus alba x Populus x berolinensis</name>
    <dbReference type="NCBI Taxonomy" id="444605"/>
    <lineage>
        <taxon>Eukaryota</taxon>
        <taxon>Viridiplantae</taxon>
        <taxon>Streptophyta</taxon>
        <taxon>Embryophyta</taxon>
        <taxon>Tracheophyta</taxon>
        <taxon>Spermatophyta</taxon>
        <taxon>Magnoliopsida</taxon>
        <taxon>eudicotyledons</taxon>
        <taxon>Gunneridae</taxon>
        <taxon>Pentapetalae</taxon>
        <taxon>rosids</taxon>
        <taxon>fabids</taxon>
        <taxon>Malpighiales</taxon>
        <taxon>Salicaceae</taxon>
        <taxon>Saliceae</taxon>
        <taxon>Populus</taxon>
    </lineage>
</organism>
<evidence type="ECO:0000313" key="2">
    <source>
        <dbReference type="Proteomes" id="UP001164929"/>
    </source>
</evidence>
<keyword evidence="2" id="KW-1185">Reference proteome</keyword>
<dbReference type="AlphaFoldDB" id="A0AAD6LLP3"/>
<dbReference type="EMBL" id="JAQIZT010000016">
    <property type="protein sequence ID" value="KAJ6968669.1"/>
    <property type="molecule type" value="Genomic_DNA"/>
</dbReference>
<accession>A0AAD6LLP3</accession>
<proteinExistence type="predicted"/>